<keyword evidence="2" id="KW-0325">Glycoprotein</keyword>
<feature type="domain" description="Plastocyanin-like" evidence="3">
    <location>
        <begin position="1"/>
        <end position="65"/>
    </location>
</feature>
<evidence type="ECO:0000259" key="4">
    <source>
        <dbReference type="Pfam" id="PF07731"/>
    </source>
</evidence>
<dbReference type="GO" id="GO:0016491">
    <property type="term" value="F:oxidoreductase activity"/>
    <property type="evidence" value="ECO:0007669"/>
    <property type="project" value="InterPro"/>
</dbReference>
<dbReference type="InterPro" id="IPR011706">
    <property type="entry name" value="Cu-oxidase_C"/>
</dbReference>
<organism evidence="5 6">
    <name type="scientific">Vitis vinifera</name>
    <name type="common">Grape</name>
    <dbReference type="NCBI Taxonomy" id="29760"/>
    <lineage>
        <taxon>Eukaryota</taxon>
        <taxon>Viridiplantae</taxon>
        <taxon>Streptophyta</taxon>
        <taxon>Embryophyta</taxon>
        <taxon>Tracheophyta</taxon>
        <taxon>Spermatophyta</taxon>
        <taxon>Magnoliopsida</taxon>
        <taxon>eudicotyledons</taxon>
        <taxon>Gunneridae</taxon>
        <taxon>Pentapetalae</taxon>
        <taxon>rosids</taxon>
        <taxon>Vitales</taxon>
        <taxon>Vitaceae</taxon>
        <taxon>Viteae</taxon>
        <taxon>Vitis</taxon>
    </lineage>
</organism>
<gene>
    <name evidence="5" type="primary">AAO_1</name>
    <name evidence="5" type="ORF">CK203_066905</name>
</gene>
<dbReference type="InterPro" id="IPR001117">
    <property type="entry name" value="Cu-oxidase_2nd"/>
</dbReference>
<dbReference type="Gene3D" id="2.60.40.420">
    <property type="entry name" value="Cupredoxins - blue copper proteins"/>
    <property type="match status" value="2"/>
</dbReference>
<dbReference type="OrthoDB" id="2121828at2759"/>
<sequence length="231" mass="26273">MTVVEVDGHFVEPFVIKNLFIYSGETYSILVKADQDPSRNYWVTTSVVSRNNIVTPPGLAIFNYYPNHPNKSPPTVPPAGPLWNDVVLRLNQSRAIKAHHDYVAPPPLTSDRVNLMLNTQNEINGYMRWSVNNVSFNLPHTPYLIALKENISGVFDPTPALDYFDLENYGIYTTPNNSNATSSNSIYRLKFNTTVDIILQNSNTMNKNNSGTHPWHLHEHDFWVLGIMKKK</sequence>
<dbReference type="SUPFAM" id="SSF49503">
    <property type="entry name" value="Cupredoxins"/>
    <property type="match status" value="2"/>
</dbReference>
<dbReference type="Proteomes" id="UP000288805">
    <property type="component" value="Unassembled WGS sequence"/>
</dbReference>
<comment type="caution">
    <text evidence="5">The sequence shown here is derived from an EMBL/GenBank/DDBJ whole genome shotgun (WGS) entry which is preliminary data.</text>
</comment>
<dbReference type="PANTHER" id="PTHR11709">
    <property type="entry name" value="MULTI-COPPER OXIDASE"/>
    <property type="match status" value="1"/>
</dbReference>
<accession>A0A438F5F3</accession>
<dbReference type="Pfam" id="PF07731">
    <property type="entry name" value="Cu-oxidase_2"/>
    <property type="match status" value="1"/>
</dbReference>
<dbReference type="EMBL" id="QGNW01001119">
    <property type="protein sequence ID" value="RVW55238.1"/>
    <property type="molecule type" value="Genomic_DNA"/>
</dbReference>
<protein>
    <submittedName>
        <fullName evidence="5">L-ascorbate oxidase</fullName>
    </submittedName>
</protein>
<dbReference type="PANTHER" id="PTHR11709:SF218">
    <property type="entry name" value="L-ASCORBATE OXIDASE"/>
    <property type="match status" value="1"/>
</dbReference>
<dbReference type="InterPro" id="IPR008972">
    <property type="entry name" value="Cupredoxin"/>
</dbReference>
<name>A0A438F5F3_VITVI</name>
<evidence type="ECO:0000256" key="2">
    <source>
        <dbReference type="ARBA" id="ARBA00023180"/>
    </source>
</evidence>
<dbReference type="InterPro" id="IPR045087">
    <property type="entry name" value="Cu-oxidase_fam"/>
</dbReference>
<evidence type="ECO:0000313" key="5">
    <source>
        <dbReference type="EMBL" id="RVW55238.1"/>
    </source>
</evidence>
<evidence type="ECO:0000256" key="1">
    <source>
        <dbReference type="ARBA" id="ARBA00010609"/>
    </source>
</evidence>
<dbReference type="AlphaFoldDB" id="A0A438F5F3"/>
<dbReference type="GO" id="GO:0005507">
    <property type="term" value="F:copper ion binding"/>
    <property type="evidence" value="ECO:0007669"/>
    <property type="project" value="InterPro"/>
</dbReference>
<evidence type="ECO:0000259" key="3">
    <source>
        <dbReference type="Pfam" id="PF00394"/>
    </source>
</evidence>
<comment type="similarity">
    <text evidence="1">Belongs to the multicopper oxidase family.</text>
</comment>
<dbReference type="Pfam" id="PF00394">
    <property type="entry name" value="Cu-oxidase"/>
    <property type="match status" value="1"/>
</dbReference>
<proteinExistence type="inferred from homology"/>
<reference evidence="5 6" key="1">
    <citation type="journal article" date="2018" name="PLoS Genet.">
        <title>Population sequencing reveals clonal diversity and ancestral inbreeding in the grapevine cultivar Chardonnay.</title>
        <authorList>
            <person name="Roach M.J."/>
            <person name="Johnson D.L."/>
            <person name="Bohlmann J."/>
            <person name="van Vuuren H.J."/>
            <person name="Jones S.J."/>
            <person name="Pretorius I.S."/>
            <person name="Schmidt S.A."/>
            <person name="Borneman A.R."/>
        </authorList>
    </citation>
    <scope>NUCLEOTIDE SEQUENCE [LARGE SCALE GENOMIC DNA]</scope>
    <source>
        <strain evidence="6">cv. Chardonnay</strain>
        <tissue evidence="5">Leaf</tissue>
    </source>
</reference>
<feature type="domain" description="Plastocyanin-like" evidence="4">
    <location>
        <begin position="171"/>
        <end position="227"/>
    </location>
</feature>
<evidence type="ECO:0000313" key="6">
    <source>
        <dbReference type="Proteomes" id="UP000288805"/>
    </source>
</evidence>